<protein>
    <submittedName>
        <fullName evidence="1">Uncharacterized protein</fullName>
    </submittedName>
</protein>
<feature type="non-terminal residue" evidence="1">
    <location>
        <position position="1"/>
    </location>
</feature>
<dbReference type="AlphaFoldDB" id="A0A0F8WJX5"/>
<proteinExistence type="predicted"/>
<comment type="caution">
    <text evidence="1">The sequence shown here is derived from an EMBL/GenBank/DDBJ whole genome shotgun (WGS) entry which is preliminary data.</text>
</comment>
<accession>A0A0F8WJX5</accession>
<reference evidence="1" key="1">
    <citation type="journal article" date="2015" name="Nature">
        <title>Complex archaea that bridge the gap between prokaryotes and eukaryotes.</title>
        <authorList>
            <person name="Spang A."/>
            <person name="Saw J.H."/>
            <person name="Jorgensen S.L."/>
            <person name="Zaremba-Niedzwiedzka K."/>
            <person name="Martijn J."/>
            <person name="Lind A.E."/>
            <person name="van Eijk R."/>
            <person name="Schleper C."/>
            <person name="Guy L."/>
            <person name="Ettema T.J."/>
        </authorList>
    </citation>
    <scope>NUCLEOTIDE SEQUENCE</scope>
</reference>
<name>A0A0F8WJX5_9ZZZZ</name>
<evidence type="ECO:0000313" key="1">
    <source>
        <dbReference type="EMBL" id="KKK48515.1"/>
    </source>
</evidence>
<organism evidence="1">
    <name type="scientific">marine sediment metagenome</name>
    <dbReference type="NCBI Taxonomy" id="412755"/>
    <lineage>
        <taxon>unclassified sequences</taxon>
        <taxon>metagenomes</taxon>
        <taxon>ecological metagenomes</taxon>
    </lineage>
</organism>
<sequence>FKGELSQMLAELMEKGGEGYIGIARKDGKDIPVCLCLIEYQQNRAYPNVWWFPEATPRNKIELSVKFLIELKAEFLVLIPSKEHEVAYFSHLCKYGLLRKVGTIREYFPDGKAVLFQSV</sequence>
<gene>
    <name evidence="1" type="ORF">LCGC14_3144350</name>
</gene>
<dbReference type="EMBL" id="LAZR01069023">
    <property type="protein sequence ID" value="KKK48515.1"/>
    <property type="molecule type" value="Genomic_DNA"/>
</dbReference>